<feature type="compositionally biased region" description="Basic and acidic residues" evidence="6">
    <location>
        <begin position="274"/>
        <end position="290"/>
    </location>
</feature>
<feature type="region of interest" description="Disordered" evidence="6">
    <location>
        <begin position="328"/>
        <end position="359"/>
    </location>
</feature>
<dbReference type="Gene3D" id="1.10.220.150">
    <property type="entry name" value="Arf GTPase activating protein"/>
    <property type="match status" value="1"/>
</dbReference>
<keyword evidence="2" id="KW-0479">Metal-binding</keyword>
<evidence type="ECO:0000256" key="3">
    <source>
        <dbReference type="ARBA" id="ARBA00022771"/>
    </source>
</evidence>
<gene>
    <name evidence="8" type="ORF">BZA70DRAFT_289603</name>
</gene>
<dbReference type="PANTHER" id="PTHR45686">
    <property type="entry name" value="ADP-RIBOSYLATION FACTOR GTPASE ACTIVATING PROTEIN 3, ISOFORM H-RELATED"/>
    <property type="match status" value="1"/>
</dbReference>
<evidence type="ECO:0000256" key="5">
    <source>
        <dbReference type="PROSITE-ProRule" id="PRU00288"/>
    </source>
</evidence>
<feature type="compositionally biased region" description="Polar residues" evidence="6">
    <location>
        <begin position="173"/>
        <end position="182"/>
    </location>
</feature>
<dbReference type="SUPFAM" id="SSF57863">
    <property type="entry name" value="ArfGap/RecO-like zinc finger"/>
    <property type="match status" value="1"/>
</dbReference>
<keyword evidence="3 5" id="KW-0863">Zinc-finger</keyword>
<dbReference type="SMART" id="SM00105">
    <property type="entry name" value="ArfGap"/>
    <property type="match status" value="1"/>
</dbReference>
<dbReference type="InterPro" id="IPR038508">
    <property type="entry name" value="ArfGAP_dom_sf"/>
</dbReference>
<evidence type="ECO:0000256" key="6">
    <source>
        <dbReference type="SAM" id="MobiDB-lite"/>
    </source>
</evidence>
<dbReference type="PANTHER" id="PTHR45686:SF4">
    <property type="entry name" value="ADP-RIBOSYLATION FACTOR GTPASE ACTIVATING PROTEIN 3, ISOFORM H"/>
    <property type="match status" value="1"/>
</dbReference>
<feature type="region of interest" description="Disordered" evidence="6">
    <location>
        <begin position="172"/>
        <end position="235"/>
    </location>
</feature>
<evidence type="ECO:0000256" key="2">
    <source>
        <dbReference type="ARBA" id="ARBA00022723"/>
    </source>
</evidence>
<feature type="region of interest" description="Disordered" evidence="6">
    <location>
        <begin position="248"/>
        <end position="306"/>
    </location>
</feature>
<feature type="compositionally biased region" description="Low complexity" evidence="6">
    <location>
        <begin position="328"/>
        <end position="352"/>
    </location>
</feature>
<name>A0ABR1F527_9ASCO</name>
<protein>
    <recommendedName>
        <fullName evidence="7">Arf-GAP domain-containing protein</fullName>
    </recommendedName>
</protein>
<dbReference type="EMBL" id="JBBJBU010000006">
    <property type="protein sequence ID" value="KAK7204952.1"/>
    <property type="molecule type" value="Genomic_DNA"/>
</dbReference>
<dbReference type="InterPro" id="IPR001164">
    <property type="entry name" value="ArfGAP_dom"/>
</dbReference>
<dbReference type="PRINTS" id="PR00405">
    <property type="entry name" value="REVINTRACTNG"/>
</dbReference>
<evidence type="ECO:0000313" key="8">
    <source>
        <dbReference type="EMBL" id="KAK7204952.1"/>
    </source>
</evidence>
<feature type="compositionally biased region" description="Low complexity" evidence="6">
    <location>
        <begin position="193"/>
        <end position="205"/>
    </location>
</feature>
<dbReference type="InterPro" id="IPR037278">
    <property type="entry name" value="ARFGAP/RecO"/>
</dbReference>
<dbReference type="CDD" id="cd08831">
    <property type="entry name" value="ArfGap_ArfGap2_3_like"/>
    <property type="match status" value="1"/>
</dbReference>
<comment type="caution">
    <text evidence="8">The sequence shown here is derived from an EMBL/GenBank/DDBJ whole genome shotgun (WGS) entry which is preliminary data.</text>
</comment>
<evidence type="ECO:0000259" key="7">
    <source>
        <dbReference type="PROSITE" id="PS50115"/>
    </source>
</evidence>
<feature type="compositionally biased region" description="Polar residues" evidence="6">
    <location>
        <begin position="214"/>
        <end position="226"/>
    </location>
</feature>
<organism evidence="8 9">
    <name type="scientific">Myxozyma melibiosi</name>
    <dbReference type="NCBI Taxonomy" id="54550"/>
    <lineage>
        <taxon>Eukaryota</taxon>
        <taxon>Fungi</taxon>
        <taxon>Dikarya</taxon>
        <taxon>Ascomycota</taxon>
        <taxon>Saccharomycotina</taxon>
        <taxon>Lipomycetes</taxon>
        <taxon>Lipomycetales</taxon>
        <taxon>Lipomycetaceae</taxon>
        <taxon>Myxozyma</taxon>
    </lineage>
</organism>
<keyword evidence="1" id="KW-0343">GTPase activation</keyword>
<keyword evidence="9" id="KW-1185">Reference proteome</keyword>
<accession>A0ABR1F527</accession>
<evidence type="ECO:0000256" key="4">
    <source>
        <dbReference type="ARBA" id="ARBA00022833"/>
    </source>
</evidence>
<proteinExistence type="predicted"/>
<evidence type="ECO:0000256" key="1">
    <source>
        <dbReference type="ARBA" id="ARBA00022468"/>
    </source>
</evidence>
<feature type="compositionally biased region" description="Low complexity" evidence="6">
    <location>
        <begin position="293"/>
        <end position="302"/>
    </location>
</feature>
<sequence length="465" mass="49320">MSGMATKQQSIAIFDRLRAERGNKSCFDCGAKNPTWTSVPFAIYLCLDCSAIHRNLGVHISFVRSSNLDTWSWDQLRLMKVGGNTSARDFFSKNGGSSALNSKDAKTTYTSRAAVMYKDELKRRAAEDARIYPDEVVLDEDSSAVAAADASSQKDDDDFFASWDKPVIKKSVTPVSRTSTPPSIGRTPSPAVSASGGDNSSSSNSEEQPARKIISSSALRSKNASATRRPGASVLTKKKVVAKKITTEAIDFDEAEKNAKEEAERAATLGYNVEEERAMSTKAESPKSERAPSYSSVSSKADSSTDRLGLGMARLGFGMTASAASAAAADSSASSAKKSSTASSSASTPSGESSKKFGAQKAISSDEYFGRNQFDSKAQAEARSRLQAFDGASGISSAAYFGRDEEAEDEAGGDGNGDFADIERVARNFASKIANGAGDDLGNIKDILETGASKLSDIMRDYLNQ</sequence>
<dbReference type="PROSITE" id="PS50115">
    <property type="entry name" value="ARFGAP"/>
    <property type="match status" value="1"/>
</dbReference>
<keyword evidence="4" id="KW-0862">Zinc</keyword>
<evidence type="ECO:0000313" key="9">
    <source>
        <dbReference type="Proteomes" id="UP001498771"/>
    </source>
</evidence>
<dbReference type="RefSeq" id="XP_064767985.1">
    <property type="nucleotide sequence ID" value="XM_064914127.1"/>
</dbReference>
<feature type="domain" description="Arf-GAP" evidence="7">
    <location>
        <begin position="11"/>
        <end position="131"/>
    </location>
</feature>
<dbReference type="GeneID" id="90039639"/>
<feature type="region of interest" description="Disordered" evidence="6">
    <location>
        <begin position="400"/>
        <end position="419"/>
    </location>
</feature>
<reference evidence="8 9" key="1">
    <citation type="submission" date="2024-03" db="EMBL/GenBank/DDBJ databases">
        <title>Genome-scale model development and genomic sequencing of the oleaginous clade Lipomyces.</title>
        <authorList>
            <consortium name="Lawrence Berkeley National Laboratory"/>
            <person name="Czajka J.J."/>
            <person name="Han Y."/>
            <person name="Kim J."/>
            <person name="Mondo S.J."/>
            <person name="Hofstad B.A."/>
            <person name="Robles A."/>
            <person name="Haridas S."/>
            <person name="Riley R."/>
            <person name="LaButti K."/>
            <person name="Pangilinan J."/>
            <person name="Andreopoulos W."/>
            <person name="Lipzen A."/>
            <person name="Yan J."/>
            <person name="Wang M."/>
            <person name="Ng V."/>
            <person name="Grigoriev I.V."/>
            <person name="Spatafora J.W."/>
            <person name="Magnuson J.K."/>
            <person name="Baker S.E."/>
            <person name="Pomraning K.R."/>
        </authorList>
    </citation>
    <scope>NUCLEOTIDE SEQUENCE [LARGE SCALE GENOMIC DNA]</scope>
    <source>
        <strain evidence="8 9">Phaff 52-87</strain>
    </source>
</reference>
<feature type="compositionally biased region" description="Basic and acidic residues" evidence="6">
    <location>
        <begin position="255"/>
        <end position="265"/>
    </location>
</feature>
<dbReference type="Pfam" id="PF01412">
    <property type="entry name" value="ArfGap"/>
    <property type="match status" value="1"/>
</dbReference>
<dbReference type="Proteomes" id="UP001498771">
    <property type="component" value="Unassembled WGS sequence"/>
</dbReference>